<sequence>MLPDQKLGYFRTGHIESYLPAPCPSQNVRPNGKGGVRVPLPAWLHSPRRDRPATANRTQIPPAVLEIQCGKHFPRDDPGRAFGACGKQACGKQKLVSRSKGGV</sequence>
<reference evidence="3" key="3">
    <citation type="submission" date="2023-05" db="EMBL/GenBank/DDBJ databases">
        <authorList>
            <person name="Smith C.H."/>
        </authorList>
    </citation>
    <scope>NUCLEOTIDE SEQUENCE</scope>
    <source>
        <strain evidence="3">CHS0354</strain>
        <tissue evidence="3">Mantle</tissue>
    </source>
</reference>
<keyword evidence="5" id="KW-1185">Reference proteome</keyword>
<comment type="caution">
    <text evidence="3">The sequence shown here is derived from an EMBL/GenBank/DDBJ whole genome shotgun (WGS) entry which is preliminary data.</text>
</comment>
<dbReference type="EMBL" id="JAEAOA010001223">
    <property type="protein sequence ID" value="KAK3594165.1"/>
    <property type="molecule type" value="Genomic_DNA"/>
</dbReference>
<evidence type="ECO:0000313" key="5">
    <source>
        <dbReference type="Proteomes" id="UP001195483"/>
    </source>
</evidence>
<accession>A0AAE0VXW4</accession>
<protein>
    <submittedName>
        <fullName evidence="3">Uncharacterized protein</fullName>
    </submittedName>
</protein>
<reference evidence="3" key="2">
    <citation type="journal article" date="2021" name="Genome Biol. Evol.">
        <title>Developing a high-quality reference genome for a parasitic bivalve with doubly uniparental inheritance (Bivalvia: Unionida).</title>
        <authorList>
            <person name="Smith C.H."/>
        </authorList>
    </citation>
    <scope>NUCLEOTIDE SEQUENCE</scope>
    <source>
        <strain evidence="3">CHS0354</strain>
        <tissue evidence="3">Mantle</tissue>
    </source>
</reference>
<dbReference type="EMBL" id="JAEAOA010001223">
    <property type="protein sequence ID" value="KAK3594166.1"/>
    <property type="molecule type" value="Genomic_DNA"/>
</dbReference>
<organism evidence="3 5">
    <name type="scientific">Potamilus streckersoni</name>
    <dbReference type="NCBI Taxonomy" id="2493646"/>
    <lineage>
        <taxon>Eukaryota</taxon>
        <taxon>Metazoa</taxon>
        <taxon>Spiralia</taxon>
        <taxon>Lophotrochozoa</taxon>
        <taxon>Mollusca</taxon>
        <taxon>Bivalvia</taxon>
        <taxon>Autobranchia</taxon>
        <taxon>Heteroconchia</taxon>
        <taxon>Palaeoheterodonta</taxon>
        <taxon>Unionida</taxon>
        <taxon>Unionoidea</taxon>
        <taxon>Unionidae</taxon>
        <taxon>Ambleminae</taxon>
        <taxon>Lampsilini</taxon>
        <taxon>Potamilus</taxon>
    </lineage>
</organism>
<evidence type="ECO:0000313" key="4">
    <source>
        <dbReference type="EMBL" id="KAK3594167.1"/>
    </source>
</evidence>
<evidence type="ECO:0000256" key="1">
    <source>
        <dbReference type="SAM" id="MobiDB-lite"/>
    </source>
</evidence>
<gene>
    <name evidence="2" type="ORF">CHS0354_020049</name>
    <name evidence="3" type="ORF">CHS0354_020050</name>
    <name evidence="4" type="ORF">CHS0354_020051</name>
</gene>
<dbReference type="AlphaFoldDB" id="A0AAE0VXW4"/>
<proteinExistence type="predicted"/>
<evidence type="ECO:0000313" key="3">
    <source>
        <dbReference type="EMBL" id="KAK3594166.1"/>
    </source>
</evidence>
<evidence type="ECO:0000313" key="2">
    <source>
        <dbReference type="EMBL" id="KAK3594165.1"/>
    </source>
</evidence>
<dbReference type="Proteomes" id="UP001195483">
    <property type="component" value="Unassembled WGS sequence"/>
</dbReference>
<feature type="region of interest" description="Disordered" evidence="1">
    <location>
        <begin position="39"/>
        <end position="59"/>
    </location>
</feature>
<name>A0AAE0VXW4_9BIVA</name>
<reference evidence="3" key="1">
    <citation type="journal article" date="2021" name="Genome Biol. Evol.">
        <title>A High-Quality Reference Genome for a Parasitic Bivalve with Doubly Uniparental Inheritance (Bivalvia: Unionida).</title>
        <authorList>
            <person name="Smith C.H."/>
        </authorList>
    </citation>
    <scope>NUCLEOTIDE SEQUENCE</scope>
    <source>
        <strain evidence="3">CHS0354</strain>
    </source>
</reference>
<dbReference type="EMBL" id="JAEAOA010001223">
    <property type="protein sequence ID" value="KAK3594167.1"/>
    <property type="molecule type" value="Genomic_DNA"/>
</dbReference>